<organism evidence="1 2">
    <name type="scientific">Candidatus Uhrbacteria bacterium GW2011_GWF2_41_16</name>
    <dbReference type="NCBI Taxonomy" id="1618997"/>
    <lineage>
        <taxon>Bacteria</taxon>
        <taxon>Candidatus Uhriibacteriota</taxon>
    </lineage>
</organism>
<name>A0A0G0Y8Q5_9BACT</name>
<proteinExistence type="predicted"/>
<sequence length="102" mass="11826">MLYIRLFHGRTDPDLDMDDWGSDGTIFGPYGFAHTTYGHLLKLGKPEGQIDELFVHHEDLIYYDGVYYGDWSVFDEQVLKKSQFQVSVFQQDKAKLPEKSCS</sequence>
<comment type="caution">
    <text evidence="1">The sequence shown here is derived from an EMBL/GenBank/DDBJ whole genome shotgun (WGS) entry which is preliminary data.</text>
</comment>
<protein>
    <submittedName>
        <fullName evidence="1">Uncharacterized protein</fullName>
    </submittedName>
</protein>
<reference evidence="1 2" key="1">
    <citation type="journal article" date="2015" name="Nature">
        <title>rRNA introns, odd ribosomes, and small enigmatic genomes across a large radiation of phyla.</title>
        <authorList>
            <person name="Brown C.T."/>
            <person name="Hug L.A."/>
            <person name="Thomas B.C."/>
            <person name="Sharon I."/>
            <person name="Castelle C.J."/>
            <person name="Singh A."/>
            <person name="Wilkins M.J."/>
            <person name="Williams K.H."/>
            <person name="Banfield J.F."/>
        </authorList>
    </citation>
    <scope>NUCLEOTIDE SEQUENCE [LARGE SCALE GENOMIC DNA]</scope>
</reference>
<gene>
    <name evidence="1" type="ORF">UU48_C0028G0007</name>
</gene>
<dbReference type="AlphaFoldDB" id="A0A0G0Y8Q5"/>
<dbReference type="Proteomes" id="UP000034746">
    <property type="component" value="Unassembled WGS sequence"/>
</dbReference>
<dbReference type="EMBL" id="LCAU01000028">
    <property type="protein sequence ID" value="KKR96672.1"/>
    <property type="molecule type" value="Genomic_DNA"/>
</dbReference>
<evidence type="ECO:0000313" key="1">
    <source>
        <dbReference type="EMBL" id="KKR96672.1"/>
    </source>
</evidence>
<evidence type="ECO:0000313" key="2">
    <source>
        <dbReference type="Proteomes" id="UP000034746"/>
    </source>
</evidence>
<accession>A0A0G0Y8Q5</accession>